<dbReference type="Proteomes" id="UP001141552">
    <property type="component" value="Unassembled WGS sequence"/>
</dbReference>
<feature type="region of interest" description="Disordered" evidence="1">
    <location>
        <begin position="1"/>
        <end position="40"/>
    </location>
</feature>
<protein>
    <recommendedName>
        <fullName evidence="4">Zinc knuckle CX2CX4HX4C domain-containing protein</fullName>
    </recommendedName>
</protein>
<evidence type="ECO:0008006" key="4">
    <source>
        <dbReference type="Google" id="ProtNLM"/>
    </source>
</evidence>
<reference evidence="2" key="2">
    <citation type="journal article" date="2023" name="Plants (Basel)">
        <title>Annotation of the Turnera subulata (Passifloraceae) Draft Genome Reveals the S-Locus Evolved after the Divergence of Turneroideae from Passifloroideae in a Stepwise Manner.</title>
        <authorList>
            <person name="Henning P.M."/>
            <person name="Roalson E.H."/>
            <person name="Mir W."/>
            <person name="McCubbin A.G."/>
            <person name="Shore J.S."/>
        </authorList>
    </citation>
    <scope>NUCLEOTIDE SEQUENCE</scope>
    <source>
        <strain evidence="2">F60SS</strain>
    </source>
</reference>
<dbReference type="EMBL" id="JAKUCV010005226">
    <property type="protein sequence ID" value="KAJ4832025.1"/>
    <property type="molecule type" value="Genomic_DNA"/>
</dbReference>
<sequence length="322" mass="35268">MGDEGEPARDEREERVPGPFTNQEEVSSVEASTNTVMEEQPMSYLEKLKAGRSKDQEEPCWPEDEEDVEVEPRDIIIGRDGDIPTLDLSMAFQKRLNISYRVLITWLKSLWQPKGPFKVLCFFGQSGSCRGLGLVPGYSVVHIPSQRFASVRGFGGTGNKDRPCHIGTPKGRFTKIAVEVDLSKPLKGTILFRGKDQRVIYEGLPTLCYQCGSACHTMDLCPQVIKPSTTRSTGEDSPPVSVKGKEVVGEQASTGSGARTDTGEWMNAPVRPRRTQQKKQPAPTVTSVAGRSPVSGSRYEVLGRDPEKDGGVEEVNPEGMGP</sequence>
<proteinExistence type="predicted"/>
<organism evidence="2 3">
    <name type="scientific">Turnera subulata</name>
    <dbReference type="NCBI Taxonomy" id="218843"/>
    <lineage>
        <taxon>Eukaryota</taxon>
        <taxon>Viridiplantae</taxon>
        <taxon>Streptophyta</taxon>
        <taxon>Embryophyta</taxon>
        <taxon>Tracheophyta</taxon>
        <taxon>Spermatophyta</taxon>
        <taxon>Magnoliopsida</taxon>
        <taxon>eudicotyledons</taxon>
        <taxon>Gunneridae</taxon>
        <taxon>Pentapetalae</taxon>
        <taxon>rosids</taxon>
        <taxon>fabids</taxon>
        <taxon>Malpighiales</taxon>
        <taxon>Passifloraceae</taxon>
        <taxon>Turnera</taxon>
    </lineage>
</organism>
<dbReference type="AlphaFoldDB" id="A0A9Q0FJY7"/>
<evidence type="ECO:0000256" key="1">
    <source>
        <dbReference type="SAM" id="MobiDB-lite"/>
    </source>
</evidence>
<feature type="compositionally biased region" description="Basic and acidic residues" evidence="1">
    <location>
        <begin position="1"/>
        <end position="16"/>
    </location>
</feature>
<dbReference type="PANTHER" id="PTHR31286">
    <property type="entry name" value="GLYCINE-RICH CELL WALL STRUCTURAL PROTEIN 1.8-LIKE"/>
    <property type="match status" value="1"/>
</dbReference>
<evidence type="ECO:0000313" key="3">
    <source>
        <dbReference type="Proteomes" id="UP001141552"/>
    </source>
</evidence>
<accession>A0A9Q0FJY7</accession>
<keyword evidence="3" id="KW-1185">Reference proteome</keyword>
<evidence type="ECO:0000313" key="2">
    <source>
        <dbReference type="EMBL" id="KAJ4832025.1"/>
    </source>
</evidence>
<dbReference type="PANTHER" id="PTHR31286:SF99">
    <property type="entry name" value="DUF4283 DOMAIN-CONTAINING PROTEIN"/>
    <property type="match status" value="1"/>
</dbReference>
<name>A0A9Q0FJY7_9ROSI</name>
<dbReference type="InterPro" id="IPR040256">
    <property type="entry name" value="At4g02000-like"/>
</dbReference>
<gene>
    <name evidence="2" type="ORF">Tsubulata_010272</name>
</gene>
<feature type="compositionally biased region" description="Basic and acidic residues" evidence="1">
    <location>
        <begin position="301"/>
        <end position="311"/>
    </location>
</feature>
<feature type="compositionally biased region" description="Polar residues" evidence="1">
    <location>
        <begin position="20"/>
        <end position="37"/>
    </location>
</feature>
<reference evidence="2" key="1">
    <citation type="submission" date="2022-02" db="EMBL/GenBank/DDBJ databases">
        <authorList>
            <person name="Henning P.M."/>
            <person name="McCubbin A.G."/>
            <person name="Shore J.S."/>
        </authorList>
    </citation>
    <scope>NUCLEOTIDE SEQUENCE</scope>
    <source>
        <strain evidence="2">F60SS</strain>
        <tissue evidence="2">Leaves</tissue>
    </source>
</reference>
<dbReference type="OrthoDB" id="1939300at2759"/>
<comment type="caution">
    <text evidence="2">The sequence shown here is derived from an EMBL/GenBank/DDBJ whole genome shotgun (WGS) entry which is preliminary data.</text>
</comment>
<feature type="region of interest" description="Disordered" evidence="1">
    <location>
        <begin position="228"/>
        <end position="322"/>
    </location>
</feature>